<dbReference type="GO" id="GO:0048046">
    <property type="term" value="C:apoplast"/>
    <property type="evidence" value="ECO:0007669"/>
    <property type="project" value="UniProtKB-SubCell"/>
</dbReference>
<name>A0A5J9U286_9POAL</name>
<keyword evidence="1" id="KW-0732">Signal</keyword>
<dbReference type="Pfam" id="PF03018">
    <property type="entry name" value="Dirigent"/>
    <property type="match status" value="1"/>
</dbReference>
<gene>
    <name evidence="2" type="ORF">EJB05_33610</name>
</gene>
<dbReference type="EMBL" id="RWGY01000029">
    <property type="protein sequence ID" value="TVU17567.1"/>
    <property type="molecule type" value="Genomic_DNA"/>
</dbReference>
<reference evidence="2 3" key="1">
    <citation type="journal article" date="2019" name="Sci. Rep.">
        <title>A high-quality genome of Eragrostis curvula grass provides insights into Poaceae evolution and supports new strategies to enhance forage quality.</title>
        <authorList>
            <person name="Carballo J."/>
            <person name="Santos B.A.C.M."/>
            <person name="Zappacosta D."/>
            <person name="Garbus I."/>
            <person name="Selva J.P."/>
            <person name="Gallo C.A."/>
            <person name="Diaz A."/>
            <person name="Albertini E."/>
            <person name="Caccamo M."/>
            <person name="Echenique V."/>
        </authorList>
    </citation>
    <scope>NUCLEOTIDE SEQUENCE [LARGE SCALE GENOMIC DNA]</scope>
    <source>
        <strain evidence="3">cv. Victoria</strain>
        <tissue evidence="2">Leaf</tissue>
    </source>
</reference>
<dbReference type="PANTHER" id="PTHR21495">
    <property type="entry name" value="NUCLEOPORIN-RELATED"/>
    <property type="match status" value="1"/>
</dbReference>
<dbReference type="InterPro" id="IPR004265">
    <property type="entry name" value="Dirigent"/>
</dbReference>
<sequence>MARYATTILAPLLYALFFLAGSTLAEEYFERTVYSERGVMDGPKRTEVASVSVNPPTWFGSIHMRDRSIADGSAENANIVGRVMDAAFKVVDGSEHAFYNYMVIEFKDDSRFNGSTLQVGGLNKPGDAEYAILGGTGNLTMARGIVRRTTATIPGPRNEELNIYAYYYPTNAPFLVLLAVTVRDVIVMQTCRYCCSRVLNDQDRHQQDAP</sequence>
<evidence type="ECO:0000313" key="3">
    <source>
        <dbReference type="Proteomes" id="UP000324897"/>
    </source>
</evidence>
<keyword evidence="1" id="KW-0052">Apoplast</keyword>
<comment type="caution">
    <text evidence="2">The sequence shown here is derived from an EMBL/GenBank/DDBJ whole genome shotgun (WGS) entry which is preliminary data.</text>
</comment>
<dbReference type="Proteomes" id="UP000324897">
    <property type="component" value="Chromosome 7"/>
</dbReference>
<dbReference type="Gramene" id="TVU17567">
    <property type="protein sequence ID" value="TVU17567"/>
    <property type="gene ID" value="EJB05_33610"/>
</dbReference>
<feature type="non-terminal residue" evidence="2">
    <location>
        <position position="1"/>
    </location>
</feature>
<dbReference type="AlphaFoldDB" id="A0A5J9U286"/>
<feature type="chain" id="PRO_5023967475" description="Dirigent protein" evidence="1">
    <location>
        <begin position="26"/>
        <end position="210"/>
    </location>
</feature>
<keyword evidence="3" id="KW-1185">Reference proteome</keyword>
<organism evidence="2 3">
    <name type="scientific">Eragrostis curvula</name>
    <name type="common">weeping love grass</name>
    <dbReference type="NCBI Taxonomy" id="38414"/>
    <lineage>
        <taxon>Eukaryota</taxon>
        <taxon>Viridiplantae</taxon>
        <taxon>Streptophyta</taxon>
        <taxon>Embryophyta</taxon>
        <taxon>Tracheophyta</taxon>
        <taxon>Spermatophyta</taxon>
        <taxon>Magnoliopsida</taxon>
        <taxon>Liliopsida</taxon>
        <taxon>Poales</taxon>
        <taxon>Poaceae</taxon>
        <taxon>PACMAD clade</taxon>
        <taxon>Chloridoideae</taxon>
        <taxon>Eragrostideae</taxon>
        <taxon>Eragrostidinae</taxon>
        <taxon>Eragrostis</taxon>
    </lineage>
</organism>
<evidence type="ECO:0000256" key="1">
    <source>
        <dbReference type="RuleBase" id="RU363099"/>
    </source>
</evidence>
<feature type="signal peptide" evidence="1">
    <location>
        <begin position="1"/>
        <end position="25"/>
    </location>
</feature>
<proteinExistence type="inferred from homology"/>
<keyword evidence="1" id="KW-0964">Secreted</keyword>
<comment type="subunit">
    <text evidence="1">Homodimer.</text>
</comment>
<comment type="function">
    <text evidence="1">Dirigent proteins impart stereoselectivity on the phenoxy radical-coupling reaction, yielding optically active lignans from two molecules of coniferyl alcohol in the biosynthesis of lignans, flavonolignans, and alkaloids and thus plays a central role in plant secondary metabolism.</text>
</comment>
<comment type="subcellular location">
    <subcellularLocation>
        <location evidence="1">Secreted</location>
        <location evidence="1">Extracellular space</location>
        <location evidence="1">Apoplast</location>
    </subcellularLocation>
</comment>
<evidence type="ECO:0000313" key="2">
    <source>
        <dbReference type="EMBL" id="TVU17567.1"/>
    </source>
</evidence>
<comment type="similarity">
    <text evidence="1">Belongs to the plant dirigent protein family.</text>
</comment>
<protein>
    <recommendedName>
        <fullName evidence="1">Dirigent protein</fullName>
    </recommendedName>
</protein>
<accession>A0A5J9U286</accession>